<evidence type="ECO:0000256" key="5">
    <source>
        <dbReference type="ARBA" id="ARBA00022605"/>
    </source>
</evidence>
<comment type="cofactor">
    <cofactor evidence="3">
        <name>FAD</name>
        <dbReference type="ChEBI" id="CHEBI:57692"/>
    </cofactor>
</comment>
<dbReference type="OrthoDB" id="9758182at2"/>
<feature type="domain" description="Glutamine amidotransferase type-2" evidence="17">
    <location>
        <begin position="29"/>
        <end position="419"/>
    </location>
</feature>
<dbReference type="SUPFAM" id="SSF56235">
    <property type="entry name" value="N-terminal nucleophile aminohydrolases (Ntn hydrolases)"/>
    <property type="match status" value="1"/>
</dbReference>
<proteinExistence type="inferred from homology"/>
<dbReference type="FunFam" id="3.20.20.70:FF:000053">
    <property type="entry name" value="Glutamate synthase large subunit"/>
    <property type="match status" value="1"/>
</dbReference>
<dbReference type="InterPro" id="IPR002932">
    <property type="entry name" value="Glu_synthdom"/>
</dbReference>
<sequence>MSHPNPFTRFSSVPAASGLYDPTQERDACGLAMVATLRGTPGHDIIETALEALRNLEHRGAIGSDAGTGDGAGIITQIPDAFFRAVAGFPLPPMGSYAVGMAFLPESASEREAEKRGIEALAAEEGLEVLGWRTVPVSPDNLGNLARQAMPAFEQLFVAAHATADEKRLSGVELDRVTFRLRKRAERTLGSYFPSLSSRTLVYKGMVTTLQLEPFYPDLSDERFTSRLALVHSRYSTNTFPSWPLAQPFRMIAHNGEINTVQGNRNWMRARQSQLSSELLGDLAPLMPIVSPGASDSASFDEVVELLSLSGRSLPHAMMMMVPEAYENQVDIDPDLRAFYEYHSMLMEPWDGPAALVFTDGSMVGATLDRNGLRPGRFLITDDGLVVLASEIGVLDIEPSRVVRKGRLRPGKMFLVDTAEGRLIEDDEIKSELAAAKPWQEWLDAGRINLKDLPEREHIVHTPASVTRRLRTFGYTEEEVRILVRPMAENGAEPIGAMGSDTPIAVLSERPRLLFDYFTQQFAQVTNPPLDSIREEVVTSLRGGLGPERNLLDATPEHAYQVALDFPVIDNDELAKIQHIDSTPGNRTTTTIRGLYRFDEGKDALRNRLAAICAEVDDALERGAKFIVLSDRDSNKDLAPIPSLLLLSTVHHHLIRAENRLKVGLIVEAGDVREVHHVALLVGYGASAINPYLVMETAEELVRSGAITGMTAEKAVKNVIKALGKGVLKIMSKMGISVVGSYIGAQAFEAVGLAQDFVAEYFTGTTTKLGGIGLEAVAAENLARHYSAYPEEGTSRAHERLSTGGEYQWRREGPPHLFNPDTIFRLQHSTRTRRYDIFREYTKLVDDQTANLMTLRGLFALKTGSRPAVPIDEVESVADIVKRFNTGAMSYGSISQEAHETLAIAMNRLGGRSNTGEGGEDVERLLDPERRSAIKQVASGRFGVTSMYLTHATDIQIKMAQGAKPGEGGQLPAGKVYPWIARTRHGTAGVGLISPPPHHDIYSIEDLKQLIFDVKRANPSARVHVKLVSQNGIGAVAAGVSKALADVVLVSGHDGGTGASPLNSLKHAGTPWELGLAETQQTLMLNGMRDRVVVQVDGQLKTGRDVIVAALLGAEEFGFATAPLVVSGCIMMRVCHLDTCPVGVATQNPELRERFTGKAEYVVNFFEFIAQEIREYLSELGFRTLEEAIGHRELLDMDRAVSHWKADGLDLSPILVGPDFGPDEPLTNRVGQDHELDKHFDVELIRLAQAAIDGGEPVSVDLPIRNTERAVGTMLGHHVTLRHGAQGLPENSITVNLRGSAGQSLGAFLPSGITIRLEGDTNDYVGKGLSGGSIVVRPDRESVFPAELNVIAGNVIGYGATQGSMFIRGRVGERFLVRNSGAIGVVEGVGDHALEYMTGGLAVILGSTGRNLGAGMSGGTAYVYDLRAERVNRESLATGELELQPLGSGDVVILTDMLERHRDETGSPVAARMLANIDETVERFVKVMPRDYAAVIATREAAIIEGLDPDGDVVWERIMEVTGG</sequence>
<gene>
    <name evidence="18" type="ORF">DF220_01775</name>
</gene>
<evidence type="ECO:0000313" key="18">
    <source>
        <dbReference type="EMBL" id="PWB96703.1"/>
    </source>
</evidence>
<comment type="pathway">
    <text evidence="16">Amino-acid biosynthesis.</text>
</comment>
<dbReference type="CDD" id="cd00713">
    <property type="entry name" value="GltS"/>
    <property type="match status" value="1"/>
</dbReference>
<evidence type="ECO:0000256" key="2">
    <source>
        <dbReference type="ARBA" id="ARBA00001927"/>
    </source>
</evidence>
<accession>A0A2U1SYT4</accession>
<dbReference type="SUPFAM" id="SSF69336">
    <property type="entry name" value="Alpha subunit of glutamate synthase, C-terminal domain"/>
    <property type="match status" value="1"/>
</dbReference>
<keyword evidence="15" id="KW-0003">3Fe-4S</keyword>
<evidence type="ECO:0000256" key="12">
    <source>
        <dbReference type="ARBA" id="ARBA00023004"/>
    </source>
</evidence>
<comment type="cofactor">
    <cofactor evidence="2">
        <name>[3Fe-4S] cluster</name>
        <dbReference type="ChEBI" id="CHEBI:21137"/>
    </cofactor>
</comment>
<dbReference type="Gene3D" id="3.20.20.70">
    <property type="entry name" value="Aldolase class I"/>
    <property type="match status" value="2"/>
</dbReference>
<keyword evidence="12" id="KW-0408">Iron</keyword>
<comment type="similarity">
    <text evidence="4">Belongs to the glutamate synthase family.</text>
</comment>
<dbReference type="GO" id="GO:0006537">
    <property type="term" value="P:glutamate biosynthetic process"/>
    <property type="evidence" value="ECO:0007669"/>
    <property type="project" value="UniProtKB-KW"/>
</dbReference>
<dbReference type="CDD" id="cd00982">
    <property type="entry name" value="gltB_C"/>
    <property type="match status" value="1"/>
</dbReference>
<dbReference type="InterPro" id="IPR029055">
    <property type="entry name" value="Ntn_hydrolases_N"/>
</dbReference>
<keyword evidence="9" id="KW-0274">FAD</keyword>
<dbReference type="InterPro" id="IPR006982">
    <property type="entry name" value="Glu_synth_centr_N"/>
</dbReference>
<organism evidence="18 19">
    <name type="scientific">Homoserinimonas hongtaonis</name>
    <dbReference type="NCBI Taxonomy" id="2079791"/>
    <lineage>
        <taxon>Bacteria</taxon>
        <taxon>Bacillati</taxon>
        <taxon>Actinomycetota</taxon>
        <taxon>Actinomycetes</taxon>
        <taxon>Micrococcales</taxon>
        <taxon>Microbacteriaceae</taxon>
        <taxon>Homoserinimonas</taxon>
    </lineage>
</organism>
<evidence type="ECO:0000256" key="9">
    <source>
        <dbReference type="ARBA" id="ARBA00022827"/>
    </source>
</evidence>
<evidence type="ECO:0000256" key="7">
    <source>
        <dbReference type="ARBA" id="ARBA00022643"/>
    </source>
</evidence>
<keyword evidence="5" id="KW-0028">Amino-acid biosynthesis</keyword>
<evidence type="ECO:0000256" key="14">
    <source>
        <dbReference type="ARBA" id="ARBA00023164"/>
    </source>
</evidence>
<dbReference type="GO" id="GO:0051538">
    <property type="term" value="F:3 iron, 4 sulfur cluster binding"/>
    <property type="evidence" value="ECO:0007669"/>
    <property type="project" value="UniProtKB-KW"/>
</dbReference>
<reference evidence="19" key="1">
    <citation type="submission" date="2018-04" db="EMBL/GenBank/DDBJ databases">
        <authorList>
            <person name="Liu S."/>
            <person name="Wang Z."/>
            <person name="Li J."/>
        </authorList>
    </citation>
    <scope>NUCLEOTIDE SEQUENCE [LARGE SCALE GENOMIC DNA]</scope>
    <source>
        <strain evidence="19">S1194</strain>
    </source>
</reference>
<dbReference type="Gene3D" id="2.160.20.60">
    <property type="entry name" value="Glutamate synthase, alpha subunit, C-terminal domain"/>
    <property type="match status" value="1"/>
</dbReference>
<dbReference type="InterPro" id="IPR002489">
    <property type="entry name" value="Glu_synth_asu_C"/>
</dbReference>
<dbReference type="Gene3D" id="3.60.20.10">
    <property type="entry name" value="Glutamine Phosphoribosylpyrophosphate, subunit 1, domain 1"/>
    <property type="match status" value="1"/>
</dbReference>
<evidence type="ECO:0000256" key="1">
    <source>
        <dbReference type="ARBA" id="ARBA00001917"/>
    </source>
</evidence>
<dbReference type="Proteomes" id="UP000244978">
    <property type="component" value="Unassembled WGS sequence"/>
</dbReference>
<evidence type="ECO:0000256" key="3">
    <source>
        <dbReference type="ARBA" id="ARBA00001974"/>
    </source>
</evidence>
<dbReference type="Pfam" id="PF01493">
    <property type="entry name" value="GXGXG"/>
    <property type="match status" value="1"/>
</dbReference>
<dbReference type="SUPFAM" id="SSF51395">
    <property type="entry name" value="FMN-linked oxidoreductases"/>
    <property type="match status" value="1"/>
</dbReference>
<evidence type="ECO:0000256" key="15">
    <source>
        <dbReference type="ARBA" id="ARBA00023291"/>
    </source>
</evidence>
<dbReference type="GO" id="GO:0019676">
    <property type="term" value="P:ammonia assimilation cycle"/>
    <property type="evidence" value="ECO:0007669"/>
    <property type="project" value="TreeGrafter"/>
</dbReference>
<dbReference type="FunFam" id="3.20.20.70:FF:000031">
    <property type="entry name" value="Glutamate synthase 1 [NADH]"/>
    <property type="match status" value="1"/>
</dbReference>
<name>A0A2U1SYT4_9MICO</name>
<dbReference type="GO" id="GO:0046872">
    <property type="term" value="F:metal ion binding"/>
    <property type="evidence" value="ECO:0007669"/>
    <property type="project" value="UniProtKB-KW"/>
</dbReference>
<dbReference type="FunFam" id="3.60.20.10:FF:000001">
    <property type="entry name" value="Glutamate synthase, large subunit"/>
    <property type="match status" value="1"/>
</dbReference>
<keyword evidence="19" id="KW-1185">Reference proteome</keyword>
<keyword evidence="8" id="KW-0479">Metal-binding</keyword>
<dbReference type="PROSITE" id="PS51278">
    <property type="entry name" value="GATASE_TYPE_2"/>
    <property type="match status" value="1"/>
</dbReference>
<dbReference type="GO" id="GO:0015930">
    <property type="term" value="F:glutamate synthase activity"/>
    <property type="evidence" value="ECO:0007669"/>
    <property type="project" value="InterPro"/>
</dbReference>
<comment type="caution">
    <text evidence="18">The sequence shown here is derived from an EMBL/GenBank/DDBJ whole genome shotgun (WGS) entry which is preliminary data.</text>
</comment>
<evidence type="ECO:0000256" key="13">
    <source>
        <dbReference type="ARBA" id="ARBA00023014"/>
    </source>
</evidence>
<protein>
    <submittedName>
        <fullName evidence="18">Glutamate synthase large subunit</fullName>
    </submittedName>
</protein>
<comment type="cofactor">
    <cofactor evidence="1">
        <name>FMN</name>
        <dbReference type="ChEBI" id="CHEBI:58210"/>
    </cofactor>
</comment>
<dbReference type="FunFam" id="2.160.20.60:FF:000001">
    <property type="entry name" value="Glutamate synthase, large subunit"/>
    <property type="match status" value="1"/>
</dbReference>
<dbReference type="KEGG" id="salc:C2138_06620"/>
<keyword evidence="11" id="KW-0560">Oxidoreductase</keyword>
<evidence type="ECO:0000256" key="4">
    <source>
        <dbReference type="ARBA" id="ARBA00009716"/>
    </source>
</evidence>
<keyword evidence="13" id="KW-0411">Iron-sulfur</keyword>
<evidence type="ECO:0000256" key="11">
    <source>
        <dbReference type="ARBA" id="ARBA00023002"/>
    </source>
</evidence>
<dbReference type="InterPro" id="IPR017932">
    <property type="entry name" value="GATase_2_dom"/>
</dbReference>
<evidence type="ECO:0000256" key="6">
    <source>
        <dbReference type="ARBA" id="ARBA00022630"/>
    </source>
</evidence>
<keyword evidence="14" id="KW-0314">Glutamate biosynthesis</keyword>
<dbReference type="EMBL" id="QEEX01000001">
    <property type="protein sequence ID" value="PWB96703.1"/>
    <property type="molecule type" value="Genomic_DNA"/>
</dbReference>
<evidence type="ECO:0000256" key="16">
    <source>
        <dbReference type="ARBA" id="ARBA00029440"/>
    </source>
</evidence>
<dbReference type="InterPro" id="IPR013785">
    <property type="entry name" value="Aldolase_TIM"/>
</dbReference>
<dbReference type="RefSeq" id="WP_108516492.1">
    <property type="nucleotide sequence ID" value="NZ_CP026951.1"/>
</dbReference>
<dbReference type="InterPro" id="IPR050711">
    <property type="entry name" value="ET-N_metabolism_enzyme"/>
</dbReference>
<dbReference type="NCBIfam" id="NF008730">
    <property type="entry name" value="PRK11750.1"/>
    <property type="match status" value="1"/>
</dbReference>
<evidence type="ECO:0000256" key="10">
    <source>
        <dbReference type="ARBA" id="ARBA00022962"/>
    </source>
</evidence>
<keyword evidence="7" id="KW-0288">FMN</keyword>
<keyword evidence="10" id="KW-0315">Glutamine amidotransferase</keyword>
<keyword evidence="6" id="KW-0285">Flavoprotein</keyword>
<evidence type="ECO:0000313" key="19">
    <source>
        <dbReference type="Proteomes" id="UP000244978"/>
    </source>
</evidence>
<evidence type="ECO:0000256" key="8">
    <source>
        <dbReference type="ARBA" id="ARBA00022723"/>
    </source>
</evidence>
<dbReference type="Pfam" id="PF00310">
    <property type="entry name" value="GATase_2"/>
    <property type="match status" value="1"/>
</dbReference>
<dbReference type="Pfam" id="PF04898">
    <property type="entry name" value="Glu_syn_central"/>
    <property type="match status" value="1"/>
</dbReference>
<evidence type="ECO:0000259" key="17">
    <source>
        <dbReference type="PROSITE" id="PS51278"/>
    </source>
</evidence>
<dbReference type="PANTHER" id="PTHR11938">
    <property type="entry name" value="FAD NADPH DEHYDROGENASE/OXIDOREDUCTASE"/>
    <property type="match status" value="1"/>
</dbReference>
<dbReference type="CDD" id="cd02808">
    <property type="entry name" value="GltS_FMN"/>
    <property type="match status" value="1"/>
</dbReference>
<dbReference type="InterPro" id="IPR036485">
    <property type="entry name" value="Glu_synth_asu_C_sf"/>
</dbReference>
<dbReference type="PANTHER" id="PTHR11938:SF133">
    <property type="entry name" value="GLUTAMATE SYNTHASE (NADH)"/>
    <property type="match status" value="1"/>
</dbReference>
<dbReference type="Pfam" id="PF01645">
    <property type="entry name" value="Glu_synthase"/>
    <property type="match status" value="1"/>
</dbReference>